<organism evidence="2 3">
    <name type="scientific">Maribacter cobaltidurans</name>
    <dbReference type="NCBI Taxonomy" id="1178778"/>
    <lineage>
        <taxon>Bacteria</taxon>
        <taxon>Pseudomonadati</taxon>
        <taxon>Bacteroidota</taxon>
        <taxon>Flavobacteriia</taxon>
        <taxon>Flavobacteriales</taxon>
        <taxon>Flavobacteriaceae</taxon>
        <taxon>Maribacter</taxon>
    </lineage>
</organism>
<dbReference type="EMBL" id="JAZDDG010000010">
    <property type="protein sequence ID" value="MEE1978109.1"/>
    <property type="molecule type" value="Genomic_DNA"/>
</dbReference>
<reference evidence="2 3" key="1">
    <citation type="submission" date="2024-01" db="EMBL/GenBank/DDBJ databases">
        <title>Maribacter spp. originated from different algae showed divergent polysaccharides utilization ability.</title>
        <authorList>
            <person name="Wang H."/>
            <person name="Wu Y."/>
        </authorList>
    </citation>
    <scope>NUCLEOTIDE SEQUENCE [LARGE SCALE GENOMIC DNA]</scope>
    <source>
        <strain evidence="2 3">PR1</strain>
    </source>
</reference>
<feature type="signal peptide" evidence="1">
    <location>
        <begin position="1"/>
        <end position="28"/>
    </location>
</feature>
<comment type="caution">
    <text evidence="2">The sequence shown here is derived from an EMBL/GenBank/DDBJ whole genome shotgun (WGS) entry which is preliminary data.</text>
</comment>
<sequence>MKTINEKPVKLILKTFILAMLFLTFSCSDDDTIEVPEEETEIPEEIPEETVDPPITYTVSELTKGAALKGANGVDIGPDGNLYIGSVLGLEIAVMDKENGTISERFGPEMQVIGADDLVFGPDGSLYWTDILVGEVGRREPDGTITKQFVAPGVNPIAFSDDGRLFVGLCFLGDGLYELDPNLVELPRPIIVATEANPFPLGFFNSFDFGPDGRLYGPSFAGGLVISVDVDRTSDPTSDPFSDGSAQVLATGFVNPAAVKFDPEGMLTVLDQTGEVFKLDPMTGASTMFTTLDPGLDNMVYDTDGSLYMTNNDQGWVGELLPNGELRTISPGGIISPQGLAFLDGADNVDKLYVADHYYVRQLNATNGDQENNFKGYLIPPNPPQPALVVSMNLSADGTNLIVTSWFDARVQVYNPQTEQIVENYPMVAPVDAVRVQEDIAVSDVGLGGVVWASDNAMILPIDNATVFAPGGLTTDGETLWVADWGTGVVWQIDFEGKTPMTPVAVAMDLVNPEGLALDLDGGLLVAETGASRLSRIDIITGEKTVIAEGLEFGGPGLEGTPPTFFFDSVTVSPSGDIYVTGGGGNVIYRVTKE</sequence>
<evidence type="ECO:0000256" key="1">
    <source>
        <dbReference type="SAM" id="SignalP"/>
    </source>
</evidence>
<evidence type="ECO:0000313" key="2">
    <source>
        <dbReference type="EMBL" id="MEE1978109.1"/>
    </source>
</evidence>
<dbReference type="RefSeq" id="WP_272652786.1">
    <property type="nucleotide sequence ID" value="NZ_JAZDDG010000010.1"/>
</dbReference>
<accession>A0ABU7IYP8</accession>
<dbReference type="SUPFAM" id="SSF63829">
    <property type="entry name" value="Calcium-dependent phosphotriesterase"/>
    <property type="match status" value="1"/>
</dbReference>
<keyword evidence="3" id="KW-1185">Reference proteome</keyword>
<keyword evidence="1" id="KW-0732">Signal</keyword>
<gene>
    <name evidence="2" type="ORF">V1I91_18675</name>
</gene>
<dbReference type="InterPro" id="IPR051344">
    <property type="entry name" value="Vgb"/>
</dbReference>
<dbReference type="SUPFAM" id="SSF101898">
    <property type="entry name" value="NHL repeat"/>
    <property type="match status" value="1"/>
</dbReference>
<dbReference type="Gene3D" id="2.130.10.10">
    <property type="entry name" value="YVTN repeat-like/Quinoprotein amine dehydrogenase"/>
    <property type="match status" value="1"/>
</dbReference>
<name>A0ABU7IYP8_9FLAO</name>
<proteinExistence type="predicted"/>
<feature type="chain" id="PRO_5045412598" description="SMP-30/Gluconolactonase/LRE-like region domain-containing protein" evidence="1">
    <location>
        <begin position="29"/>
        <end position="594"/>
    </location>
</feature>
<evidence type="ECO:0000313" key="3">
    <source>
        <dbReference type="Proteomes" id="UP001356308"/>
    </source>
</evidence>
<evidence type="ECO:0008006" key="4">
    <source>
        <dbReference type="Google" id="ProtNLM"/>
    </source>
</evidence>
<dbReference type="PANTHER" id="PTHR40274:SF4">
    <property type="entry name" value="BLL1406 PROTEIN"/>
    <property type="match status" value="1"/>
</dbReference>
<dbReference type="InterPro" id="IPR011042">
    <property type="entry name" value="6-blade_b-propeller_TolB-like"/>
</dbReference>
<dbReference type="Gene3D" id="2.120.10.30">
    <property type="entry name" value="TolB, C-terminal domain"/>
    <property type="match status" value="2"/>
</dbReference>
<dbReference type="InterPro" id="IPR015943">
    <property type="entry name" value="WD40/YVTN_repeat-like_dom_sf"/>
</dbReference>
<protein>
    <recommendedName>
        <fullName evidence="4">SMP-30/Gluconolactonase/LRE-like region domain-containing protein</fullName>
    </recommendedName>
</protein>
<dbReference type="Proteomes" id="UP001356308">
    <property type="component" value="Unassembled WGS sequence"/>
</dbReference>
<dbReference type="PROSITE" id="PS51257">
    <property type="entry name" value="PROKAR_LIPOPROTEIN"/>
    <property type="match status" value="1"/>
</dbReference>
<dbReference type="PANTHER" id="PTHR40274">
    <property type="entry name" value="VIRGINIAMYCIN B LYASE"/>
    <property type="match status" value="1"/>
</dbReference>